<organism evidence="2">
    <name type="scientific">Candidatus Methanogaster sp. ANME-2c ERB4</name>
    <dbReference type="NCBI Taxonomy" id="2759911"/>
    <lineage>
        <taxon>Archaea</taxon>
        <taxon>Methanobacteriati</taxon>
        <taxon>Methanobacteriota</taxon>
        <taxon>Stenosarchaea group</taxon>
        <taxon>Methanomicrobia</taxon>
        <taxon>Methanosarcinales</taxon>
        <taxon>ANME-2 cluster</taxon>
        <taxon>Candidatus Methanogasteraceae</taxon>
        <taxon>Candidatus Methanogaster</taxon>
    </lineage>
</organism>
<dbReference type="Gene3D" id="1.10.10.10">
    <property type="entry name" value="Winged helix-like DNA-binding domain superfamily/Winged helix DNA-binding domain"/>
    <property type="match status" value="1"/>
</dbReference>
<evidence type="ECO:0000313" key="2">
    <source>
        <dbReference type="EMBL" id="QNO47767.1"/>
    </source>
</evidence>
<dbReference type="AlphaFoldDB" id="A0A7G9YID3"/>
<sequence length="92" mass="9670">MLQEILSGISSGTTTDALARELDLKKSTLMAIVESLVDVGYIEVVGMQGSCSGCGGSVSCSGGHSCHVMYALTLEGERFISQNLTRSIPEKN</sequence>
<protein>
    <recommendedName>
        <fullName evidence="3">Transcriptional regulator HTH-type FeoC domain-containing protein</fullName>
    </recommendedName>
</protein>
<dbReference type="EMBL" id="MT631274">
    <property type="protein sequence ID" value="QNO47767.1"/>
    <property type="molecule type" value="Genomic_DNA"/>
</dbReference>
<dbReference type="InterPro" id="IPR036390">
    <property type="entry name" value="WH_DNA-bd_sf"/>
</dbReference>
<evidence type="ECO:0000313" key="1">
    <source>
        <dbReference type="EMBL" id="QNO47271.1"/>
    </source>
</evidence>
<dbReference type="InterPro" id="IPR036388">
    <property type="entry name" value="WH-like_DNA-bd_sf"/>
</dbReference>
<proteinExistence type="predicted"/>
<dbReference type="SUPFAM" id="SSF46785">
    <property type="entry name" value="Winged helix' DNA-binding domain"/>
    <property type="match status" value="1"/>
</dbReference>
<reference evidence="2" key="1">
    <citation type="submission" date="2020-06" db="EMBL/GenBank/DDBJ databases">
        <title>Unique genomic features of the anaerobic methanotrophic archaea.</title>
        <authorList>
            <person name="Chadwick G.L."/>
            <person name="Skennerton C.T."/>
            <person name="Laso-Perez R."/>
            <person name="Leu A.O."/>
            <person name="Speth D.R."/>
            <person name="Yu H."/>
            <person name="Morgan-Lang C."/>
            <person name="Hatzenpichler R."/>
            <person name="Goudeau D."/>
            <person name="Malmstrom R."/>
            <person name="Brazelton W.J."/>
            <person name="Woyke T."/>
            <person name="Hallam S.J."/>
            <person name="Tyson G.W."/>
            <person name="Wegener G."/>
            <person name="Boetius A."/>
            <person name="Orphan V."/>
        </authorList>
    </citation>
    <scope>NUCLEOTIDE SEQUENCE</scope>
</reference>
<dbReference type="EMBL" id="MT631253">
    <property type="protein sequence ID" value="QNO47271.1"/>
    <property type="molecule type" value="Genomic_DNA"/>
</dbReference>
<accession>A0A7G9YID3</accession>
<evidence type="ECO:0008006" key="3">
    <source>
        <dbReference type="Google" id="ProtNLM"/>
    </source>
</evidence>
<name>A0A7G9YID3_9EURY</name>
<gene>
    <name evidence="1" type="ORF">BDMKHGCF_00014</name>
    <name evidence="2" type="ORF">FMEMAFBA_00025</name>
</gene>